<evidence type="ECO:0000313" key="2">
    <source>
        <dbReference type="Proteomes" id="UP000184699"/>
    </source>
</evidence>
<reference evidence="2" key="1">
    <citation type="submission" date="2016-11" db="EMBL/GenBank/DDBJ databases">
        <authorList>
            <person name="Varghese N."/>
            <person name="Submissions S."/>
        </authorList>
    </citation>
    <scope>NUCLEOTIDE SEQUENCE [LARGE SCALE GENOMIC DNA]</scope>
    <source>
        <strain evidence="2">DSM 8595</strain>
    </source>
</reference>
<organism evidence="1 2">
    <name type="scientific">Agromyces cerinus subsp. cerinus</name>
    <dbReference type="NCBI Taxonomy" id="232089"/>
    <lineage>
        <taxon>Bacteria</taxon>
        <taxon>Bacillati</taxon>
        <taxon>Actinomycetota</taxon>
        <taxon>Actinomycetes</taxon>
        <taxon>Micrococcales</taxon>
        <taxon>Microbacteriaceae</taxon>
        <taxon>Agromyces</taxon>
    </lineage>
</organism>
<name>A0A1N6DPR2_9MICO</name>
<gene>
    <name evidence="1" type="ORF">SAMN05443544_0567</name>
</gene>
<proteinExistence type="predicted"/>
<sequence>MFTCEYPNCGAEYTSAFAAGECEEQDRREDRNTRGWAKRYDFHRKD</sequence>
<evidence type="ECO:0000313" key="1">
    <source>
        <dbReference type="EMBL" id="SIN72740.1"/>
    </source>
</evidence>
<dbReference type="Proteomes" id="UP000184699">
    <property type="component" value="Unassembled WGS sequence"/>
</dbReference>
<accession>A0A1N6DPR2</accession>
<dbReference type="EMBL" id="FSRJ01000001">
    <property type="protein sequence ID" value="SIN72740.1"/>
    <property type="molecule type" value="Genomic_DNA"/>
</dbReference>
<dbReference type="AlphaFoldDB" id="A0A1N6DPR2"/>
<dbReference type="STRING" id="232089.SAMN05443544_0567"/>
<protein>
    <submittedName>
        <fullName evidence="1">Uncharacterized protein</fullName>
    </submittedName>
</protein>
<keyword evidence="2" id="KW-1185">Reference proteome</keyword>